<dbReference type="EMBL" id="JAJJMA010309027">
    <property type="protein sequence ID" value="MCL7048847.1"/>
    <property type="molecule type" value="Genomic_DNA"/>
</dbReference>
<keyword evidence="1" id="KW-0732">Signal</keyword>
<evidence type="ECO:0000256" key="1">
    <source>
        <dbReference type="SAM" id="SignalP"/>
    </source>
</evidence>
<comment type="caution">
    <text evidence="2">The sequence shown here is derived from an EMBL/GenBank/DDBJ whole genome shotgun (WGS) entry which is preliminary data.</text>
</comment>
<dbReference type="AlphaFoldDB" id="A0AA41VWN3"/>
<feature type="chain" id="PRO_5041289750" evidence="1">
    <location>
        <begin position="28"/>
        <end position="90"/>
    </location>
</feature>
<dbReference type="Proteomes" id="UP001177140">
    <property type="component" value="Unassembled WGS sequence"/>
</dbReference>
<protein>
    <submittedName>
        <fullName evidence="2">Uncharacterized protein</fullName>
    </submittedName>
</protein>
<name>A0AA41VWN3_PAPNU</name>
<feature type="signal peptide" evidence="1">
    <location>
        <begin position="1"/>
        <end position="27"/>
    </location>
</feature>
<evidence type="ECO:0000313" key="3">
    <source>
        <dbReference type="Proteomes" id="UP001177140"/>
    </source>
</evidence>
<proteinExistence type="predicted"/>
<evidence type="ECO:0000313" key="2">
    <source>
        <dbReference type="EMBL" id="MCL7048847.1"/>
    </source>
</evidence>
<reference evidence="2" key="1">
    <citation type="submission" date="2022-03" db="EMBL/GenBank/DDBJ databases">
        <title>A functionally conserved STORR gene fusion in Papaver species that diverged 16.8 million years ago.</title>
        <authorList>
            <person name="Catania T."/>
        </authorList>
    </citation>
    <scope>NUCLEOTIDE SEQUENCE</scope>
    <source>
        <strain evidence="2">S-191538</strain>
    </source>
</reference>
<keyword evidence="3" id="KW-1185">Reference proteome</keyword>
<sequence length="90" mass="9713">MSNITASKMVVALALCLFLLGGCFVEATEKNDDVCHWIGECKNYGDCNATCTSHGYARAKCKNKIFPSSKTNAAVIHATVRDPGYCCCMP</sequence>
<organism evidence="2 3">
    <name type="scientific">Papaver nudicaule</name>
    <name type="common">Iceland poppy</name>
    <dbReference type="NCBI Taxonomy" id="74823"/>
    <lineage>
        <taxon>Eukaryota</taxon>
        <taxon>Viridiplantae</taxon>
        <taxon>Streptophyta</taxon>
        <taxon>Embryophyta</taxon>
        <taxon>Tracheophyta</taxon>
        <taxon>Spermatophyta</taxon>
        <taxon>Magnoliopsida</taxon>
        <taxon>Ranunculales</taxon>
        <taxon>Papaveraceae</taxon>
        <taxon>Papaveroideae</taxon>
        <taxon>Papaver</taxon>
    </lineage>
</organism>
<accession>A0AA41VWN3</accession>
<gene>
    <name evidence="2" type="ORF">MKW94_002560</name>
</gene>